<keyword evidence="2" id="KW-0812">Transmembrane</keyword>
<dbReference type="InterPro" id="IPR015943">
    <property type="entry name" value="WD40/YVTN_repeat-like_dom_sf"/>
</dbReference>
<dbReference type="RefSeq" id="WP_222683038.1">
    <property type="nucleotide sequence ID" value="NZ_JABUBT010000022.1"/>
</dbReference>
<keyword evidence="4" id="KW-1185">Reference proteome</keyword>
<protein>
    <recommendedName>
        <fullName evidence="5">PQQ-binding-like beta-propeller repeat protein</fullName>
    </recommendedName>
</protein>
<proteinExistence type="predicted"/>
<keyword evidence="2" id="KW-0472">Membrane</keyword>
<accession>A0ABS7P210</accession>
<sequence>MLAPERRTRADVIAAAAIVVVALVAAVTIWWTSDARGTTSVVADSPVGPPPSALSVPESVRELWRTDDAGRGTPIVVGGTVVTSDEHAVRGLDPATGDTRWSYTRDRVLCGVVGAWDAAVATYRDDRGCGQVTELDGASGAREDQRTNDADDPARLGFDGTYVTQMGASRLEVWRSDLVRTLEYGRVDAPLNPGSQPRSGCTLISSASASSRVAVLERCPGETGLRLTTMNPAPKDATVPEVYGSTVLADVSPDVDTARVLGVVGDRIALYLPPSDTVVGRVALFDGSATFLSATPFTEPVTTTWPDARSTDLVRTGSILVWWTGSAAVGFDQSTLERRWVLPGALGAGAIMAGQLLVPVPEGLAVADTESGTVSRTLPVARADEAAPVTVAVLGTRVVEGRAGLDGAGGSTVVLG</sequence>
<feature type="transmembrane region" description="Helical" evidence="2">
    <location>
        <begin position="12"/>
        <end position="31"/>
    </location>
</feature>
<name>A0ABS7P210_9NOCA</name>
<organism evidence="3 4">
    <name type="scientific">Rhodococcoides corynebacterioides</name>
    <dbReference type="NCBI Taxonomy" id="53972"/>
    <lineage>
        <taxon>Bacteria</taxon>
        <taxon>Bacillati</taxon>
        <taxon>Actinomycetota</taxon>
        <taxon>Actinomycetes</taxon>
        <taxon>Mycobacteriales</taxon>
        <taxon>Nocardiaceae</taxon>
        <taxon>Rhodococcoides</taxon>
    </lineage>
</organism>
<evidence type="ECO:0000256" key="2">
    <source>
        <dbReference type="SAM" id="Phobius"/>
    </source>
</evidence>
<feature type="region of interest" description="Disordered" evidence="1">
    <location>
        <begin position="134"/>
        <end position="153"/>
    </location>
</feature>
<dbReference type="EMBL" id="JABUBU010000001">
    <property type="protein sequence ID" value="MBY6365932.1"/>
    <property type="molecule type" value="Genomic_DNA"/>
</dbReference>
<reference evidence="3 4" key="1">
    <citation type="submission" date="2020-06" db="EMBL/GenBank/DDBJ databases">
        <title>Taxonomy, biology and ecology of Rhodococcus bacteria occurring in California pistachio and other woody hosts as revealed by genome sequence analyses.</title>
        <authorList>
            <person name="Gai Y."/>
            <person name="Riely B."/>
        </authorList>
    </citation>
    <scope>NUCLEOTIDE SEQUENCE [LARGE SCALE GENOMIC DNA]</scope>
    <source>
        <strain evidence="3 4">BP-281</strain>
    </source>
</reference>
<gene>
    <name evidence="3" type="ORF">HQ603_04080</name>
</gene>
<comment type="caution">
    <text evidence="3">The sequence shown here is derived from an EMBL/GenBank/DDBJ whole genome shotgun (WGS) entry which is preliminary data.</text>
</comment>
<evidence type="ECO:0008006" key="5">
    <source>
        <dbReference type="Google" id="ProtNLM"/>
    </source>
</evidence>
<dbReference type="Proteomes" id="UP000825228">
    <property type="component" value="Unassembled WGS sequence"/>
</dbReference>
<evidence type="ECO:0000256" key="1">
    <source>
        <dbReference type="SAM" id="MobiDB-lite"/>
    </source>
</evidence>
<feature type="compositionally biased region" description="Basic and acidic residues" evidence="1">
    <location>
        <begin position="141"/>
        <end position="153"/>
    </location>
</feature>
<dbReference type="Gene3D" id="2.130.10.10">
    <property type="entry name" value="YVTN repeat-like/Quinoprotein amine dehydrogenase"/>
    <property type="match status" value="1"/>
</dbReference>
<evidence type="ECO:0000313" key="3">
    <source>
        <dbReference type="EMBL" id="MBY6365932.1"/>
    </source>
</evidence>
<evidence type="ECO:0000313" key="4">
    <source>
        <dbReference type="Proteomes" id="UP000825228"/>
    </source>
</evidence>
<keyword evidence="2" id="KW-1133">Transmembrane helix</keyword>